<dbReference type="AlphaFoldDB" id="A0A0F9TLY5"/>
<dbReference type="EMBL" id="LAZR01001133">
    <property type="protein sequence ID" value="KKN50091.1"/>
    <property type="molecule type" value="Genomic_DNA"/>
</dbReference>
<name>A0A0F9TLY5_9ZZZZ</name>
<comment type="caution">
    <text evidence="1">The sequence shown here is derived from an EMBL/GenBank/DDBJ whole genome shotgun (WGS) entry which is preliminary data.</text>
</comment>
<sequence length="162" mass="19083">MKKLMQLNARITVLLDDKINDYCDQLKLTRSDFVYKSIMFYLKNKGYKGLARLIKLESARSKAKEDNYSLYLGTNAIVTIVKMAKTSLLLTGRIDAVKIKIVIRNYKTIYNSFSPNIKAALKQEMITIEKLEYPKNLKQYIYNWDLIKEFLVINKDRRIELR</sequence>
<reference evidence="1" key="1">
    <citation type="journal article" date="2015" name="Nature">
        <title>Complex archaea that bridge the gap between prokaryotes and eukaryotes.</title>
        <authorList>
            <person name="Spang A."/>
            <person name="Saw J.H."/>
            <person name="Jorgensen S.L."/>
            <person name="Zaremba-Niedzwiedzka K."/>
            <person name="Martijn J."/>
            <person name="Lind A.E."/>
            <person name="van Eijk R."/>
            <person name="Schleper C."/>
            <person name="Guy L."/>
            <person name="Ettema T.J."/>
        </authorList>
    </citation>
    <scope>NUCLEOTIDE SEQUENCE</scope>
</reference>
<accession>A0A0F9TLY5</accession>
<proteinExistence type="predicted"/>
<organism evidence="1">
    <name type="scientific">marine sediment metagenome</name>
    <dbReference type="NCBI Taxonomy" id="412755"/>
    <lineage>
        <taxon>unclassified sequences</taxon>
        <taxon>metagenomes</taxon>
        <taxon>ecological metagenomes</taxon>
    </lineage>
</organism>
<evidence type="ECO:0000313" key="1">
    <source>
        <dbReference type="EMBL" id="KKN50091.1"/>
    </source>
</evidence>
<gene>
    <name evidence="1" type="ORF">LCGC14_0635890</name>
</gene>
<protein>
    <submittedName>
        <fullName evidence="1">Uncharacterized protein</fullName>
    </submittedName>
</protein>